<dbReference type="Pfam" id="PF13505">
    <property type="entry name" value="OMP_b-brl"/>
    <property type="match status" value="1"/>
</dbReference>
<dbReference type="InterPro" id="IPR027385">
    <property type="entry name" value="Beta-barrel_OMP"/>
</dbReference>
<feature type="domain" description="Outer membrane protein beta-barrel" evidence="7">
    <location>
        <begin position="59"/>
        <end position="241"/>
    </location>
</feature>
<gene>
    <name evidence="8" type="ordered locus">B488_04780</name>
</gene>
<evidence type="ECO:0000256" key="3">
    <source>
        <dbReference type="ARBA" id="ARBA00023136"/>
    </source>
</evidence>
<sequence length="241" mass="25961">MKRFLMLSLLASTANFAYAADAVNNVDNIPHAASQPTGSNSGNFSWEGAYGGILGGVSATRYKDTDPVTTAEFGTITYTSNEPSKVNITSPAIGGFAGFNFQQENIIYGVEGDLGYAFKKKKISYNLIPDDGSATINVNAKVNTELYGSIRARLGYSLDRALVYATAGWSFSKAKSTQDVSNGDSVTTKKTFKGPTVGVGVDYAITDNIFARAEYRFTPFRKEDNIKAQQHTVLAGIGYKF</sequence>
<dbReference type="PATRIC" id="fig|1215343.11.peg.487"/>
<evidence type="ECO:0000256" key="6">
    <source>
        <dbReference type="SAM" id="SignalP"/>
    </source>
</evidence>
<evidence type="ECO:0000313" key="8">
    <source>
        <dbReference type="EMBL" id="AGA64470.1"/>
    </source>
</evidence>
<organism evidence="8 9">
    <name type="scientific">Liberibacter crescens (strain BT-1)</name>
    <dbReference type="NCBI Taxonomy" id="1215343"/>
    <lineage>
        <taxon>Bacteria</taxon>
        <taxon>Pseudomonadati</taxon>
        <taxon>Pseudomonadota</taxon>
        <taxon>Alphaproteobacteria</taxon>
        <taxon>Hyphomicrobiales</taxon>
        <taxon>Rhizobiaceae</taxon>
        <taxon>Liberibacter</taxon>
    </lineage>
</organism>
<dbReference type="InterPro" id="IPR011250">
    <property type="entry name" value="OMP/PagP_B-barrel"/>
</dbReference>
<dbReference type="PANTHER" id="PTHR34001">
    <property type="entry name" value="BLL7405 PROTEIN"/>
    <property type="match status" value="1"/>
</dbReference>
<evidence type="ECO:0000256" key="5">
    <source>
        <dbReference type="ARBA" id="ARBA00038306"/>
    </source>
</evidence>
<dbReference type="GO" id="GO:0009279">
    <property type="term" value="C:cell outer membrane"/>
    <property type="evidence" value="ECO:0007669"/>
    <property type="project" value="UniProtKB-SubCell"/>
</dbReference>
<dbReference type="Proteomes" id="UP000010799">
    <property type="component" value="Chromosome"/>
</dbReference>
<dbReference type="PANTHER" id="PTHR34001:SF3">
    <property type="entry name" value="BLL7405 PROTEIN"/>
    <property type="match status" value="1"/>
</dbReference>
<reference evidence="8 9" key="1">
    <citation type="journal article" date="2012" name="Stand. Genomic Sci.">
        <title>Complete genome sequence of Liberibacter crescens BT-1.</title>
        <authorList>
            <person name="Leonard M.T."/>
            <person name="Fagen J.R."/>
            <person name="Davis-Richardson A.G."/>
            <person name="Davis M.J."/>
            <person name="Triplett E.W."/>
        </authorList>
    </citation>
    <scope>NUCLEOTIDE SEQUENCE [LARGE SCALE GENOMIC DNA]</scope>
    <source>
        <strain evidence="8 9">BT-1</strain>
    </source>
</reference>
<feature type="chain" id="PRO_5003941142" evidence="6">
    <location>
        <begin position="20"/>
        <end position="241"/>
    </location>
</feature>
<keyword evidence="4" id="KW-0998">Cell outer membrane</keyword>
<feature type="signal peptide" evidence="6">
    <location>
        <begin position="1"/>
        <end position="19"/>
    </location>
</feature>
<evidence type="ECO:0000256" key="1">
    <source>
        <dbReference type="ARBA" id="ARBA00004442"/>
    </source>
</evidence>
<accession>L0EUE4</accession>
<comment type="subcellular location">
    <subcellularLocation>
        <location evidence="1">Cell outer membrane</location>
    </subcellularLocation>
</comment>
<proteinExistence type="inferred from homology"/>
<evidence type="ECO:0000256" key="2">
    <source>
        <dbReference type="ARBA" id="ARBA00022729"/>
    </source>
</evidence>
<dbReference type="InterPro" id="IPR051692">
    <property type="entry name" value="OMP-like"/>
</dbReference>
<dbReference type="KEGG" id="lcc:B488_04780"/>
<protein>
    <submittedName>
        <fullName evidence="8">Omp25</fullName>
    </submittedName>
</protein>
<name>L0EUE4_LIBCB</name>
<keyword evidence="2 6" id="KW-0732">Signal</keyword>
<keyword evidence="9" id="KW-1185">Reference proteome</keyword>
<dbReference type="EMBL" id="CP003789">
    <property type="protein sequence ID" value="AGA64470.1"/>
    <property type="molecule type" value="Genomic_DNA"/>
</dbReference>
<comment type="similarity">
    <text evidence="5">Belongs to the Omp25/RopB family.</text>
</comment>
<dbReference type="HOGENOM" id="CLU_037100_4_0_5"/>
<dbReference type="SUPFAM" id="SSF56925">
    <property type="entry name" value="OMPA-like"/>
    <property type="match status" value="1"/>
</dbReference>
<dbReference type="Gene3D" id="2.40.160.20">
    <property type="match status" value="1"/>
</dbReference>
<keyword evidence="3" id="KW-0472">Membrane</keyword>
<dbReference type="AlphaFoldDB" id="L0EUE4"/>
<dbReference type="STRING" id="1215343.B488_04780"/>
<evidence type="ECO:0000259" key="7">
    <source>
        <dbReference type="Pfam" id="PF13505"/>
    </source>
</evidence>
<evidence type="ECO:0000256" key="4">
    <source>
        <dbReference type="ARBA" id="ARBA00023237"/>
    </source>
</evidence>
<dbReference type="eggNOG" id="COG3637">
    <property type="taxonomic scope" value="Bacteria"/>
</dbReference>
<evidence type="ECO:0000313" key="9">
    <source>
        <dbReference type="Proteomes" id="UP000010799"/>
    </source>
</evidence>